<dbReference type="Gene3D" id="1.25.40.10">
    <property type="entry name" value="Tetratricopeptide repeat domain"/>
    <property type="match status" value="1"/>
</dbReference>
<dbReference type="PROSITE" id="PS51257">
    <property type="entry name" value="PROKAR_LIPOPROTEIN"/>
    <property type="match status" value="1"/>
</dbReference>
<feature type="chain" id="PRO_5004554826" description="Sel1 repeat family protein" evidence="1">
    <location>
        <begin position="24"/>
        <end position="84"/>
    </location>
</feature>
<organism evidence="2 3">
    <name type="scientific">Cystobacter fuscus (strain ATCC 25194 / DSM 2262 / NBRC 100088 / M29)</name>
    <dbReference type="NCBI Taxonomy" id="1242864"/>
    <lineage>
        <taxon>Bacteria</taxon>
        <taxon>Pseudomonadati</taxon>
        <taxon>Myxococcota</taxon>
        <taxon>Myxococcia</taxon>
        <taxon>Myxococcales</taxon>
        <taxon>Cystobacterineae</taxon>
        <taxon>Archangiaceae</taxon>
        <taxon>Cystobacter</taxon>
    </lineage>
</organism>
<keyword evidence="3" id="KW-1185">Reference proteome</keyword>
<dbReference type="InterPro" id="IPR011990">
    <property type="entry name" value="TPR-like_helical_dom_sf"/>
</dbReference>
<dbReference type="EMBL" id="ANAH02000006">
    <property type="protein sequence ID" value="EPX63147.1"/>
    <property type="molecule type" value="Genomic_DNA"/>
</dbReference>
<keyword evidence="1" id="KW-0732">Signal</keyword>
<dbReference type="AlphaFoldDB" id="S9PL24"/>
<protein>
    <recommendedName>
        <fullName evidence="4">Sel1 repeat family protein</fullName>
    </recommendedName>
</protein>
<evidence type="ECO:0008006" key="4">
    <source>
        <dbReference type="Google" id="ProtNLM"/>
    </source>
</evidence>
<name>S9PL24_CYSF2</name>
<sequence>MRLSVGFCVVVGLLSGCVTGGRAALSPNTPQAADDGGETKESVNLRSRWEQACTGGDALGCFNLGEYYEKGLGVPQDERRAATL</sequence>
<evidence type="ECO:0000256" key="1">
    <source>
        <dbReference type="SAM" id="SignalP"/>
    </source>
</evidence>
<accession>S9PL24</accession>
<reference evidence="2" key="1">
    <citation type="submission" date="2013-05" db="EMBL/GenBank/DDBJ databases">
        <title>Genome assembly of Cystobacter fuscus DSM 2262.</title>
        <authorList>
            <person name="Sharma G."/>
            <person name="Khatri I."/>
            <person name="Kaur C."/>
            <person name="Mayilraj S."/>
            <person name="Subramanian S."/>
        </authorList>
    </citation>
    <scope>NUCLEOTIDE SEQUENCE [LARGE SCALE GENOMIC DNA]</scope>
    <source>
        <strain evidence="2">DSM 2262</strain>
    </source>
</reference>
<evidence type="ECO:0000313" key="3">
    <source>
        <dbReference type="Proteomes" id="UP000011682"/>
    </source>
</evidence>
<feature type="signal peptide" evidence="1">
    <location>
        <begin position="1"/>
        <end position="23"/>
    </location>
</feature>
<proteinExistence type="predicted"/>
<comment type="caution">
    <text evidence="2">The sequence shown here is derived from an EMBL/GenBank/DDBJ whole genome shotgun (WGS) entry which is preliminary data.</text>
</comment>
<gene>
    <name evidence="2" type="ORF">D187_006557</name>
</gene>
<dbReference type="SUPFAM" id="SSF81901">
    <property type="entry name" value="HCP-like"/>
    <property type="match status" value="1"/>
</dbReference>
<evidence type="ECO:0000313" key="2">
    <source>
        <dbReference type="EMBL" id="EPX63147.1"/>
    </source>
</evidence>
<dbReference type="Proteomes" id="UP000011682">
    <property type="component" value="Unassembled WGS sequence"/>
</dbReference>